<dbReference type="AlphaFoldDB" id="A0A0F9RSC1"/>
<comment type="caution">
    <text evidence="1">The sequence shown here is derived from an EMBL/GenBank/DDBJ whole genome shotgun (WGS) entry which is preliminary data.</text>
</comment>
<evidence type="ECO:0000313" key="1">
    <source>
        <dbReference type="EMBL" id="KKN57629.1"/>
    </source>
</evidence>
<name>A0A0F9RSC1_9ZZZZ</name>
<accession>A0A0F9RSC1</accession>
<gene>
    <name evidence="1" type="ORF">LCGC14_0560010</name>
</gene>
<organism evidence="1">
    <name type="scientific">marine sediment metagenome</name>
    <dbReference type="NCBI Taxonomy" id="412755"/>
    <lineage>
        <taxon>unclassified sequences</taxon>
        <taxon>metagenomes</taxon>
        <taxon>ecological metagenomes</taxon>
    </lineage>
</organism>
<dbReference type="EMBL" id="LAZR01000795">
    <property type="protein sequence ID" value="KKN57629.1"/>
    <property type="molecule type" value="Genomic_DNA"/>
</dbReference>
<proteinExistence type="predicted"/>
<reference evidence="1" key="1">
    <citation type="journal article" date="2015" name="Nature">
        <title>Complex archaea that bridge the gap between prokaryotes and eukaryotes.</title>
        <authorList>
            <person name="Spang A."/>
            <person name="Saw J.H."/>
            <person name="Jorgensen S.L."/>
            <person name="Zaremba-Niedzwiedzka K."/>
            <person name="Martijn J."/>
            <person name="Lind A.E."/>
            <person name="van Eijk R."/>
            <person name="Schleper C."/>
            <person name="Guy L."/>
            <person name="Ettema T.J."/>
        </authorList>
    </citation>
    <scope>NUCLEOTIDE SEQUENCE</scope>
</reference>
<sequence>MIQSYRQLQKGLKNPVYFRRVYDTEELKPETKKEEEKEKK</sequence>
<protein>
    <submittedName>
        <fullName evidence="1">Uncharacterized protein</fullName>
    </submittedName>
</protein>